<comment type="caution">
    <text evidence="3">The sequence shown here is derived from an EMBL/GenBank/DDBJ whole genome shotgun (WGS) entry which is preliminary data.</text>
</comment>
<reference evidence="3" key="1">
    <citation type="submission" date="2023-02" db="EMBL/GenBank/DDBJ databases">
        <authorList>
            <person name="Palmer J.M."/>
        </authorList>
    </citation>
    <scope>NUCLEOTIDE SEQUENCE</scope>
    <source>
        <strain evidence="3">FW57</strain>
    </source>
</reference>
<dbReference type="Gene3D" id="3.90.280.10">
    <property type="entry name" value="PEBP-like"/>
    <property type="match status" value="1"/>
</dbReference>
<feature type="chain" id="PRO_5042252308" evidence="2">
    <location>
        <begin position="20"/>
        <end position="248"/>
    </location>
</feature>
<organism evidence="3 4">
    <name type="scientific">Staphylotrichum longicolle</name>
    <dbReference type="NCBI Taxonomy" id="669026"/>
    <lineage>
        <taxon>Eukaryota</taxon>
        <taxon>Fungi</taxon>
        <taxon>Dikarya</taxon>
        <taxon>Ascomycota</taxon>
        <taxon>Pezizomycotina</taxon>
        <taxon>Sordariomycetes</taxon>
        <taxon>Sordariomycetidae</taxon>
        <taxon>Sordariales</taxon>
        <taxon>Chaetomiaceae</taxon>
        <taxon>Staphylotrichum</taxon>
    </lineage>
</organism>
<accession>A0AAD4EXT5</accession>
<protein>
    <submittedName>
        <fullName evidence="3">Uncharacterized protein</fullName>
    </submittedName>
</protein>
<dbReference type="Proteomes" id="UP001197093">
    <property type="component" value="Unassembled WGS sequence"/>
</dbReference>
<feature type="region of interest" description="Disordered" evidence="1">
    <location>
        <begin position="97"/>
        <end position="119"/>
    </location>
</feature>
<gene>
    <name evidence="3" type="ORF">NEMBOFW57_005604</name>
</gene>
<feature type="signal peptide" evidence="2">
    <location>
        <begin position="1"/>
        <end position="19"/>
    </location>
</feature>
<sequence length="248" mass="26991">MARLALLFAALSWLAVSQAQEQVQQVLNDDPMTPHPLPQAAEVVRKKLKKAEIIPTGKPRIPVILLSGELSLTGPVIDDFSPSLGLHASWPSRSGPARNALLGNTLKSTSRKSRRPSASSTYRNVSYVITLTDPDAPSRDDPKWSEFLPLGCVRHPETLSATPRPGPCPPVLTDLDEVMRTSPGPAEKTASIAINGTTDKLHLSKPSDRKHWGYDPKKGKTKGVREWAEENGLAPVGANFIYAKNKKQ</sequence>
<dbReference type="AlphaFoldDB" id="A0AAD4EXT5"/>
<dbReference type="EMBL" id="JAHCVI010000002">
    <property type="protein sequence ID" value="KAG7289239.1"/>
    <property type="molecule type" value="Genomic_DNA"/>
</dbReference>
<dbReference type="InterPro" id="IPR036610">
    <property type="entry name" value="PEBP-like_sf"/>
</dbReference>
<feature type="region of interest" description="Disordered" evidence="1">
    <location>
        <begin position="200"/>
        <end position="223"/>
    </location>
</feature>
<evidence type="ECO:0000313" key="3">
    <source>
        <dbReference type="EMBL" id="KAG7289239.1"/>
    </source>
</evidence>
<keyword evidence="2" id="KW-0732">Signal</keyword>
<keyword evidence="4" id="KW-1185">Reference proteome</keyword>
<name>A0AAD4EXT5_9PEZI</name>
<proteinExistence type="predicted"/>
<dbReference type="SUPFAM" id="SSF49777">
    <property type="entry name" value="PEBP-like"/>
    <property type="match status" value="1"/>
</dbReference>
<evidence type="ECO:0000256" key="2">
    <source>
        <dbReference type="SAM" id="SignalP"/>
    </source>
</evidence>
<evidence type="ECO:0000313" key="4">
    <source>
        <dbReference type="Proteomes" id="UP001197093"/>
    </source>
</evidence>
<evidence type="ECO:0000256" key="1">
    <source>
        <dbReference type="SAM" id="MobiDB-lite"/>
    </source>
</evidence>